<dbReference type="InterPro" id="IPR007263">
    <property type="entry name" value="DCC1-like"/>
</dbReference>
<sequence>MYTYIKAEKEAIVVNRIILFDGECNFCDSSVQFIIKRDRNARFHFASIQSNIGQKLLTDLQVSPHLDSLILIENGQWHSQSTAALYISRNLNGGWKLLSALLLVPKPMRDIIYKFIAKNRYKWFGKKEACMLPSTEIRKRFLS</sequence>
<protein>
    <submittedName>
        <fullName evidence="1">Thiol-disulfide oxidoreductase DCC family protein</fullName>
    </submittedName>
</protein>
<comment type="caution">
    <text evidence="1">The sequence shown here is derived from an EMBL/GenBank/DDBJ whole genome shotgun (WGS) entry which is preliminary data.</text>
</comment>
<reference evidence="1" key="1">
    <citation type="submission" date="2020-09" db="EMBL/GenBank/DDBJ databases">
        <title>Bacillus faecalis sp. nov., a moderately halophilic bacterium isolated from cow faeces.</title>
        <authorList>
            <person name="Jiang L."/>
            <person name="Lee J."/>
        </authorList>
    </citation>
    <scope>NUCLEOTIDE SEQUENCE</scope>
    <source>
        <strain evidence="1">AGMB 02131</strain>
    </source>
</reference>
<dbReference type="PANTHER" id="PTHR33639:SF2">
    <property type="entry name" value="DUF393 DOMAIN-CONTAINING PROTEIN"/>
    <property type="match status" value="1"/>
</dbReference>
<dbReference type="Pfam" id="PF04134">
    <property type="entry name" value="DCC1-like"/>
    <property type="match status" value="1"/>
</dbReference>
<organism evidence="1 2">
    <name type="scientific">Peribacillus faecalis</name>
    <dbReference type="NCBI Taxonomy" id="2772559"/>
    <lineage>
        <taxon>Bacteria</taxon>
        <taxon>Bacillati</taxon>
        <taxon>Bacillota</taxon>
        <taxon>Bacilli</taxon>
        <taxon>Bacillales</taxon>
        <taxon>Bacillaceae</taxon>
        <taxon>Peribacillus</taxon>
    </lineage>
</organism>
<dbReference type="Proteomes" id="UP000602076">
    <property type="component" value="Unassembled WGS sequence"/>
</dbReference>
<dbReference type="EMBL" id="JACXSI010000027">
    <property type="protein sequence ID" value="MBD3109100.1"/>
    <property type="molecule type" value="Genomic_DNA"/>
</dbReference>
<keyword evidence="2" id="KW-1185">Reference proteome</keyword>
<dbReference type="InterPro" id="IPR052927">
    <property type="entry name" value="DCC_oxidoreductase"/>
</dbReference>
<dbReference type="GO" id="GO:0015035">
    <property type="term" value="F:protein-disulfide reductase activity"/>
    <property type="evidence" value="ECO:0007669"/>
    <property type="project" value="InterPro"/>
</dbReference>
<gene>
    <name evidence="1" type="ORF">IEO70_12085</name>
</gene>
<dbReference type="PANTHER" id="PTHR33639">
    <property type="entry name" value="THIOL-DISULFIDE OXIDOREDUCTASE DCC"/>
    <property type="match status" value="1"/>
</dbReference>
<proteinExistence type="predicted"/>
<name>A0A927HAV7_9BACI</name>
<evidence type="ECO:0000313" key="2">
    <source>
        <dbReference type="Proteomes" id="UP000602076"/>
    </source>
</evidence>
<evidence type="ECO:0000313" key="1">
    <source>
        <dbReference type="EMBL" id="MBD3109100.1"/>
    </source>
</evidence>
<dbReference type="AlphaFoldDB" id="A0A927HAV7"/>
<accession>A0A927HAV7</accession>